<evidence type="ECO:0000256" key="2">
    <source>
        <dbReference type="ARBA" id="ARBA00022448"/>
    </source>
</evidence>
<evidence type="ECO:0000259" key="8">
    <source>
        <dbReference type="PROSITE" id="PS50928"/>
    </source>
</evidence>
<evidence type="ECO:0000256" key="3">
    <source>
        <dbReference type="ARBA" id="ARBA00022475"/>
    </source>
</evidence>
<dbReference type="InterPro" id="IPR000515">
    <property type="entry name" value="MetI-like"/>
</dbReference>
<protein>
    <submittedName>
        <fullName evidence="9">ABC transporter permease</fullName>
    </submittedName>
</protein>
<dbReference type="PANTHER" id="PTHR43163">
    <property type="entry name" value="DIPEPTIDE TRANSPORT SYSTEM PERMEASE PROTEIN DPPB-RELATED"/>
    <property type="match status" value="1"/>
</dbReference>
<evidence type="ECO:0000313" key="9">
    <source>
        <dbReference type="EMBL" id="MFD2263804.1"/>
    </source>
</evidence>
<evidence type="ECO:0000256" key="5">
    <source>
        <dbReference type="ARBA" id="ARBA00022989"/>
    </source>
</evidence>
<dbReference type="Gene3D" id="1.10.3720.10">
    <property type="entry name" value="MetI-like"/>
    <property type="match status" value="1"/>
</dbReference>
<organism evidence="9 10">
    <name type="scientific">Lacibacterium aquatile</name>
    <dbReference type="NCBI Taxonomy" id="1168082"/>
    <lineage>
        <taxon>Bacteria</taxon>
        <taxon>Pseudomonadati</taxon>
        <taxon>Pseudomonadota</taxon>
        <taxon>Alphaproteobacteria</taxon>
        <taxon>Rhodospirillales</taxon>
        <taxon>Rhodospirillaceae</taxon>
    </lineage>
</organism>
<dbReference type="PANTHER" id="PTHR43163:SF9">
    <property type="entry name" value="ABC TRANSPORTER PERMEASE PROTEIN"/>
    <property type="match status" value="1"/>
</dbReference>
<dbReference type="Proteomes" id="UP001597295">
    <property type="component" value="Unassembled WGS sequence"/>
</dbReference>
<feature type="transmembrane region" description="Helical" evidence="7">
    <location>
        <begin position="296"/>
        <end position="319"/>
    </location>
</feature>
<feature type="transmembrane region" description="Helical" evidence="7">
    <location>
        <begin position="74"/>
        <end position="92"/>
    </location>
</feature>
<evidence type="ECO:0000256" key="6">
    <source>
        <dbReference type="ARBA" id="ARBA00023136"/>
    </source>
</evidence>
<accession>A0ABW5DVG7</accession>
<dbReference type="Pfam" id="PF00528">
    <property type="entry name" value="BPD_transp_1"/>
    <property type="match status" value="1"/>
</dbReference>
<feature type="transmembrane region" description="Helical" evidence="7">
    <location>
        <begin position="104"/>
        <end position="128"/>
    </location>
</feature>
<dbReference type="CDD" id="cd06261">
    <property type="entry name" value="TM_PBP2"/>
    <property type="match status" value="1"/>
</dbReference>
<keyword evidence="4 7" id="KW-0812">Transmembrane</keyword>
<gene>
    <name evidence="9" type="ORF">ACFSM5_12960</name>
</gene>
<evidence type="ECO:0000256" key="4">
    <source>
        <dbReference type="ARBA" id="ARBA00022692"/>
    </source>
</evidence>
<dbReference type="PROSITE" id="PS50928">
    <property type="entry name" value="ABC_TM1"/>
    <property type="match status" value="1"/>
</dbReference>
<evidence type="ECO:0000256" key="1">
    <source>
        <dbReference type="ARBA" id="ARBA00004651"/>
    </source>
</evidence>
<feature type="transmembrane region" description="Helical" evidence="7">
    <location>
        <begin position="12"/>
        <end position="34"/>
    </location>
</feature>
<comment type="similarity">
    <text evidence="7">Belongs to the binding-protein-dependent transport system permease family.</text>
</comment>
<sequence>MAFLPQNPLAAALLHRLAQAVPVLLIVAVGTFLLMEAAPGDAVDAYLAKTGGDAGLVAQLRADWGLNRHWTTRLLAYLGGILTGDFGFSVAFNRPVVDVILERAGNTLLLTLGANALAIAIGVPLGIFAGRRPGSPADRAVLGATLLFYALPGFWVGLMLILGFAVKLAWFPLGGVETIASDLTGVARVLDIARHLVLPTCSLALLYLALYARMMRTGMVEVWRAPFIRTAQAKGIASRRLLMRHVVRAALLPVLTLVGLQAGALLGGSVVIESVFAIPGLGRLAFESVTQRDMPLLMGIVLANTLLVILASLAVDIVYRRLDPRIGQAA</sequence>
<keyword evidence="5 7" id="KW-1133">Transmembrane helix</keyword>
<evidence type="ECO:0000313" key="10">
    <source>
        <dbReference type="Proteomes" id="UP001597295"/>
    </source>
</evidence>
<keyword evidence="3" id="KW-1003">Cell membrane</keyword>
<feature type="transmembrane region" description="Helical" evidence="7">
    <location>
        <begin position="249"/>
        <end position="276"/>
    </location>
</feature>
<keyword evidence="2 7" id="KW-0813">Transport</keyword>
<dbReference type="EMBL" id="JBHUIP010000012">
    <property type="protein sequence ID" value="MFD2263804.1"/>
    <property type="molecule type" value="Genomic_DNA"/>
</dbReference>
<name>A0ABW5DVG7_9PROT</name>
<feature type="transmembrane region" description="Helical" evidence="7">
    <location>
        <begin position="140"/>
        <end position="166"/>
    </location>
</feature>
<keyword evidence="10" id="KW-1185">Reference proteome</keyword>
<feature type="domain" description="ABC transmembrane type-1" evidence="8">
    <location>
        <begin position="104"/>
        <end position="319"/>
    </location>
</feature>
<comment type="caution">
    <text evidence="9">The sequence shown here is derived from an EMBL/GenBank/DDBJ whole genome shotgun (WGS) entry which is preliminary data.</text>
</comment>
<dbReference type="InterPro" id="IPR035906">
    <property type="entry name" value="MetI-like_sf"/>
</dbReference>
<evidence type="ECO:0000256" key="7">
    <source>
        <dbReference type="RuleBase" id="RU363032"/>
    </source>
</evidence>
<proteinExistence type="inferred from homology"/>
<reference evidence="10" key="1">
    <citation type="journal article" date="2019" name="Int. J. Syst. Evol. Microbiol.">
        <title>The Global Catalogue of Microorganisms (GCM) 10K type strain sequencing project: providing services to taxonomists for standard genome sequencing and annotation.</title>
        <authorList>
            <consortium name="The Broad Institute Genomics Platform"/>
            <consortium name="The Broad Institute Genome Sequencing Center for Infectious Disease"/>
            <person name="Wu L."/>
            <person name="Ma J."/>
        </authorList>
    </citation>
    <scope>NUCLEOTIDE SEQUENCE [LARGE SCALE GENOMIC DNA]</scope>
    <source>
        <strain evidence="10">CGMCC 1.19062</strain>
    </source>
</reference>
<dbReference type="SUPFAM" id="SSF161098">
    <property type="entry name" value="MetI-like"/>
    <property type="match status" value="1"/>
</dbReference>
<feature type="transmembrane region" description="Helical" evidence="7">
    <location>
        <begin position="192"/>
        <end position="210"/>
    </location>
</feature>
<dbReference type="RefSeq" id="WP_379876849.1">
    <property type="nucleotide sequence ID" value="NZ_JBHUIP010000012.1"/>
</dbReference>
<comment type="subcellular location">
    <subcellularLocation>
        <location evidence="1 7">Cell membrane</location>
        <topology evidence="1 7">Multi-pass membrane protein</topology>
    </subcellularLocation>
</comment>
<keyword evidence="6 7" id="KW-0472">Membrane</keyword>